<name>A0ABV6YEP8_9HYPH</name>
<dbReference type="InterPro" id="IPR011545">
    <property type="entry name" value="DEAD/DEAH_box_helicase_dom"/>
</dbReference>
<keyword evidence="7 9" id="KW-0238">DNA-binding</keyword>
<sequence>MRVKPAPAHDIRRIDLTLPPSIGLHAVHLIEQALNGDRKQLIYLSGGENRAEQMAQALKGLAPELDVYLLPPWDCLPFDNTSPSREAMGRRMSVLRRMCEPGKGARILIASSAAIIQRVPPRSISKSACFHLKIGEYLSPEELEDYLLRAGYVLDERVDEPGEAAIRGQVIDIFPASSSLPYRIEHDGQTIVAIRSYDPVSQRTEGDVEILSLDPASEVLLEKTPDGSMPERFDGMEHQLPEHYASLETIFDYWSDAPVVVDSRAEERRQLVMEQIVDAHESRTSLRGEGGGRGSAVSPERMFIADAEWQDILGQRCLTVIHAASEGEARQNAVPRFAAEVKPARALASFIEAQQGKDRKIVLAAATRNDLNRLRRRAQSLQLSPKLIERWSDAVEGPPKGSFALQADLRGGFIDERHGIAVVTAADVLGSRASNGREQDVGSTVHQFTDMRFQIGDAVIHVDHGLGLLEGTEIISIGEEGAGDAIRLTYAGDTTLMIPATDMDRVWRYGRMSEALQLDKLKSDAWVEKLGSIESEVRKTADHLRRLVEARDGAKLKPLVPPGREYERFVARFPFSETPDQLRAIEDVLEDLASGHPMDRLVCGDVGFGKTEVALRAAAAVALSGKQVAVIAPTTVLARQHVRSFQKRFSGFGLEVAHLSRLVTASEARAVKKGLADGTVRIVIGTHALAAKGVAFNDLGLVIIDEEQRFGAAHKSKLRAMASLGHVLTLTATPIPRTLQSALVGLQELSIIATPPARRQPIRTFLSEFDPVTLRQALMRESRRRGQSFVVCSRVEDIGPMREQLAKIVPDLKVHVAHGQMPPAETDDVMVRFADGEGDILLATNIIESGLDVPRANTMLVWRADRFGLSQLHQLRGRVGRGRIRGTTYLLTELGQKLPKATEKRLRTLEALDRLGAGFAISAQDLDQRGAGALLGEEQAGHVKLIGADLYQHLLKLALRGETYADEWVPELNIGLTGSIPAEYVHEPEVRINLYARLARMDGSENIDEIEEEIEDRFGPIPEALENLLRLTGIRKVCRRLGIARIDAGPQAIALSFRPEAVERLPLESLIAKSKGSLRWSGDRLILAVAEDRAGERQQHILELLARLDD</sequence>
<organism evidence="12 13">
    <name type="scientific">Microvirga arabica</name>
    <dbReference type="NCBI Taxonomy" id="1128671"/>
    <lineage>
        <taxon>Bacteria</taxon>
        <taxon>Pseudomonadati</taxon>
        <taxon>Pseudomonadota</taxon>
        <taxon>Alphaproteobacteria</taxon>
        <taxon>Hyphomicrobiales</taxon>
        <taxon>Methylobacteriaceae</taxon>
        <taxon>Microvirga</taxon>
    </lineage>
</organism>
<evidence type="ECO:0000259" key="11">
    <source>
        <dbReference type="PROSITE" id="PS51194"/>
    </source>
</evidence>
<evidence type="ECO:0000256" key="2">
    <source>
        <dbReference type="ARBA" id="ARBA00022741"/>
    </source>
</evidence>
<evidence type="ECO:0000256" key="4">
    <source>
        <dbReference type="ARBA" id="ARBA00022801"/>
    </source>
</evidence>
<evidence type="ECO:0000256" key="6">
    <source>
        <dbReference type="ARBA" id="ARBA00022840"/>
    </source>
</evidence>
<dbReference type="PROSITE" id="PS51192">
    <property type="entry name" value="HELICASE_ATP_BIND_1"/>
    <property type="match status" value="1"/>
</dbReference>
<dbReference type="InterPro" id="IPR001650">
    <property type="entry name" value="Helicase_C-like"/>
</dbReference>
<dbReference type="InterPro" id="IPR041471">
    <property type="entry name" value="UvrB_inter"/>
</dbReference>
<dbReference type="Pfam" id="PF03461">
    <property type="entry name" value="TRCF"/>
    <property type="match status" value="1"/>
</dbReference>
<dbReference type="Gene3D" id="3.90.1150.50">
    <property type="entry name" value="Transcription-repair-coupling factor, D7 domain"/>
    <property type="match status" value="1"/>
</dbReference>
<feature type="domain" description="Helicase ATP-binding" evidence="10">
    <location>
        <begin position="591"/>
        <end position="752"/>
    </location>
</feature>
<evidence type="ECO:0000256" key="5">
    <source>
        <dbReference type="ARBA" id="ARBA00022806"/>
    </source>
</evidence>
<feature type="domain" description="Helicase C-terminal" evidence="11">
    <location>
        <begin position="773"/>
        <end position="927"/>
    </location>
</feature>
<dbReference type="GO" id="GO:0004386">
    <property type="term" value="F:helicase activity"/>
    <property type="evidence" value="ECO:0007669"/>
    <property type="project" value="UniProtKB-KW"/>
</dbReference>
<comment type="similarity">
    <text evidence="9">In the N-terminal section; belongs to the UvrB family.</text>
</comment>
<protein>
    <recommendedName>
        <fullName evidence="9">Transcription-repair-coupling factor</fullName>
        <shortName evidence="9">TRCF</shortName>
        <ecNumber evidence="9">3.6.4.-</ecNumber>
    </recommendedName>
</protein>
<comment type="function">
    <text evidence="9">Couples transcription and DNA repair by recognizing RNA polymerase (RNAP) stalled at DNA lesions. Mediates ATP-dependent release of RNAP and its truncated transcript from the DNA, and recruitment of nucleotide excision repair machinery to the damaged site.</text>
</comment>
<dbReference type="Pfam" id="PF17757">
    <property type="entry name" value="UvrB_inter"/>
    <property type="match status" value="1"/>
</dbReference>
<evidence type="ECO:0000259" key="10">
    <source>
        <dbReference type="PROSITE" id="PS51192"/>
    </source>
</evidence>
<keyword evidence="4 9" id="KW-0378">Hydrolase</keyword>
<dbReference type="Gene3D" id="3.30.2060.10">
    <property type="entry name" value="Penicillin-binding protein 1b domain"/>
    <property type="match status" value="1"/>
</dbReference>
<dbReference type="SMART" id="SM01058">
    <property type="entry name" value="CarD_TRCF"/>
    <property type="match status" value="1"/>
</dbReference>
<dbReference type="SMART" id="SM00982">
    <property type="entry name" value="TRCF"/>
    <property type="match status" value="1"/>
</dbReference>
<keyword evidence="8 9" id="KW-0234">DNA repair</keyword>
<dbReference type="RefSeq" id="WP_377031264.1">
    <property type="nucleotide sequence ID" value="NZ_JBHOMY010000119.1"/>
</dbReference>
<dbReference type="PROSITE" id="PS51194">
    <property type="entry name" value="HELICASE_CTER"/>
    <property type="match status" value="1"/>
</dbReference>
<evidence type="ECO:0000256" key="9">
    <source>
        <dbReference type="HAMAP-Rule" id="MF_00969"/>
    </source>
</evidence>
<proteinExistence type="inferred from homology"/>
<accession>A0ABV6YEP8</accession>
<dbReference type="EMBL" id="JBHOMY010000119">
    <property type="protein sequence ID" value="MFC1459757.1"/>
    <property type="molecule type" value="Genomic_DNA"/>
</dbReference>
<evidence type="ECO:0000256" key="3">
    <source>
        <dbReference type="ARBA" id="ARBA00022763"/>
    </source>
</evidence>
<dbReference type="Gene3D" id="2.40.10.170">
    <property type="match status" value="1"/>
</dbReference>
<dbReference type="InterPro" id="IPR036101">
    <property type="entry name" value="CarD-like/TRCF_RID_sf"/>
</dbReference>
<dbReference type="HAMAP" id="MF_00969">
    <property type="entry name" value="TRCF"/>
    <property type="match status" value="1"/>
</dbReference>
<comment type="subcellular location">
    <subcellularLocation>
        <location evidence="9">Cytoplasm</location>
    </subcellularLocation>
</comment>
<keyword evidence="5 12" id="KW-0347">Helicase</keyword>
<comment type="similarity">
    <text evidence="9">In the C-terminal section; belongs to the helicase family. RecG subfamily.</text>
</comment>
<dbReference type="Gene3D" id="3.40.50.300">
    <property type="entry name" value="P-loop containing nucleotide triphosphate hydrolases"/>
    <property type="match status" value="2"/>
</dbReference>
<dbReference type="InterPro" id="IPR014001">
    <property type="entry name" value="Helicase_ATP-bd"/>
</dbReference>
<dbReference type="SUPFAM" id="SSF52540">
    <property type="entry name" value="P-loop containing nucleoside triphosphate hydrolases"/>
    <property type="match status" value="4"/>
</dbReference>
<dbReference type="InterPro" id="IPR047112">
    <property type="entry name" value="RecG/Mfd"/>
</dbReference>
<dbReference type="CDD" id="cd17991">
    <property type="entry name" value="DEXHc_TRCF"/>
    <property type="match status" value="1"/>
</dbReference>
<evidence type="ECO:0000256" key="8">
    <source>
        <dbReference type="ARBA" id="ARBA00023204"/>
    </source>
</evidence>
<comment type="caution">
    <text evidence="12">The sequence shown here is derived from an EMBL/GenBank/DDBJ whole genome shotgun (WGS) entry which is preliminary data.</text>
</comment>
<dbReference type="SMART" id="SM00487">
    <property type="entry name" value="DEXDc"/>
    <property type="match status" value="1"/>
</dbReference>
<dbReference type="Gene3D" id="3.40.50.11180">
    <property type="match status" value="1"/>
</dbReference>
<gene>
    <name evidence="9" type="primary">mfd</name>
    <name evidence="12" type="ORF">ACETIH_24260</name>
</gene>
<evidence type="ECO:0000313" key="13">
    <source>
        <dbReference type="Proteomes" id="UP001593940"/>
    </source>
</evidence>
<keyword evidence="6 9" id="KW-0067">ATP-binding</keyword>
<evidence type="ECO:0000313" key="12">
    <source>
        <dbReference type="EMBL" id="MFC1459757.1"/>
    </source>
</evidence>
<dbReference type="Pfam" id="PF02559">
    <property type="entry name" value="CarD_TRCF_RID"/>
    <property type="match status" value="1"/>
</dbReference>
<dbReference type="Pfam" id="PF00270">
    <property type="entry name" value="DEAD"/>
    <property type="match status" value="1"/>
</dbReference>
<keyword evidence="13" id="KW-1185">Reference proteome</keyword>
<dbReference type="PANTHER" id="PTHR47964:SF1">
    <property type="entry name" value="ATP-DEPENDENT DNA HELICASE HOMOLOG RECG, CHLOROPLASTIC"/>
    <property type="match status" value="1"/>
</dbReference>
<evidence type="ECO:0000256" key="1">
    <source>
        <dbReference type="ARBA" id="ARBA00022490"/>
    </source>
</evidence>
<evidence type="ECO:0000256" key="7">
    <source>
        <dbReference type="ARBA" id="ARBA00023125"/>
    </source>
</evidence>
<keyword evidence="2 9" id="KW-0547">Nucleotide-binding</keyword>
<dbReference type="SMART" id="SM00490">
    <property type="entry name" value="HELICc"/>
    <property type="match status" value="1"/>
</dbReference>
<dbReference type="Pfam" id="PF00271">
    <property type="entry name" value="Helicase_C"/>
    <property type="match status" value="1"/>
</dbReference>
<dbReference type="Proteomes" id="UP001593940">
    <property type="component" value="Unassembled WGS sequence"/>
</dbReference>
<dbReference type="EC" id="3.6.4.-" evidence="9"/>
<dbReference type="InterPro" id="IPR004576">
    <property type="entry name" value="Mfd"/>
</dbReference>
<keyword evidence="3 9" id="KW-0227">DNA damage</keyword>
<dbReference type="PANTHER" id="PTHR47964">
    <property type="entry name" value="ATP-DEPENDENT DNA HELICASE HOMOLOG RECG, CHLOROPLASTIC"/>
    <property type="match status" value="1"/>
</dbReference>
<reference evidence="12 13" key="1">
    <citation type="submission" date="2024-09" db="EMBL/GenBank/DDBJ databases">
        <title>Nodulacao em especies de Leguminosae Basais da Amazonia e Caracterizacao dos Rizobios e Bacterias Associadas aos Nodulos.</title>
        <authorList>
            <person name="Jambeiro I.C.A."/>
            <person name="Lopes I.S."/>
            <person name="Aguiar E.R.G.R."/>
            <person name="Santos A.F.J."/>
            <person name="Dos Santos J.M.F."/>
            <person name="Gross E."/>
        </authorList>
    </citation>
    <scope>NUCLEOTIDE SEQUENCE [LARGE SCALE GENOMIC DNA]</scope>
    <source>
        <strain evidence="12 13">BRUESC1165</strain>
    </source>
</reference>
<dbReference type="InterPro" id="IPR005118">
    <property type="entry name" value="TRCF_C"/>
</dbReference>
<dbReference type="InterPro" id="IPR003711">
    <property type="entry name" value="CarD-like/TRCF_RID"/>
</dbReference>
<dbReference type="InterPro" id="IPR037235">
    <property type="entry name" value="TRCF-like_C_D7"/>
</dbReference>
<dbReference type="SUPFAM" id="SSF143517">
    <property type="entry name" value="TRCF domain-like"/>
    <property type="match status" value="1"/>
</dbReference>
<dbReference type="InterPro" id="IPR027417">
    <property type="entry name" value="P-loop_NTPase"/>
</dbReference>
<keyword evidence="1 9" id="KW-0963">Cytoplasm</keyword>
<dbReference type="SUPFAM" id="SSF141259">
    <property type="entry name" value="CarD-like"/>
    <property type="match status" value="1"/>
</dbReference>